<dbReference type="EMBL" id="JAENHL010000008">
    <property type="protein sequence ID" value="MBK1870410.1"/>
    <property type="molecule type" value="Genomic_DNA"/>
</dbReference>
<sequence length="158" mass="17385">MKTLDKEFRALTRAAFARYGFAYADLITQWPAIAGEAIANWSEPERIKWPRAATDERKQGGTLVIRVVPGRGLDIQHETPRIIERINAFYGYGAIASVKIVQGALTARKPSRPALAPLRPADAQALESRLETVDDPALKEALRQLGKGVLSPRSPQAK</sequence>
<evidence type="ECO:0000313" key="2">
    <source>
        <dbReference type="Proteomes" id="UP000616151"/>
    </source>
</evidence>
<comment type="caution">
    <text evidence="1">The sequence shown here is derived from an EMBL/GenBank/DDBJ whole genome shotgun (WGS) entry which is preliminary data.</text>
</comment>
<keyword evidence="2" id="KW-1185">Reference proteome</keyword>
<proteinExistence type="predicted"/>
<dbReference type="Proteomes" id="UP000616151">
    <property type="component" value="Unassembled WGS sequence"/>
</dbReference>
<gene>
    <name evidence="1" type="ORF">JHL16_28860</name>
</gene>
<name>A0ACC5RCL9_9HYPH</name>
<accession>A0ACC5RCL9</accession>
<reference evidence="1" key="1">
    <citation type="submission" date="2021-01" db="EMBL/GenBank/DDBJ databases">
        <authorList>
            <person name="Sun Q."/>
        </authorList>
    </citation>
    <scope>NUCLEOTIDE SEQUENCE</scope>
    <source>
        <strain evidence="1">YIM B02566</strain>
    </source>
</reference>
<evidence type="ECO:0000313" key="1">
    <source>
        <dbReference type="EMBL" id="MBK1870410.1"/>
    </source>
</evidence>
<protein>
    <submittedName>
        <fullName evidence="1">DUF721 domain-containing protein</fullName>
    </submittedName>
</protein>
<organism evidence="1 2">
    <name type="scientific">Taklimakanibacter albus</name>
    <dbReference type="NCBI Taxonomy" id="2800327"/>
    <lineage>
        <taxon>Bacteria</taxon>
        <taxon>Pseudomonadati</taxon>
        <taxon>Pseudomonadota</taxon>
        <taxon>Alphaproteobacteria</taxon>
        <taxon>Hyphomicrobiales</taxon>
        <taxon>Aestuariivirgaceae</taxon>
        <taxon>Taklimakanibacter</taxon>
    </lineage>
</organism>